<evidence type="ECO:0000313" key="1">
    <source>
        <dbReference type="EMBL" id="KAH7511289.1"/>
    </source>
</evidence>
<dbReference type="Proteomes" id="UP000813462">
    <property type="component" value="Unassembled WGS sequence"/>
</dbReference>
<dbReference type="AlphaFoldDB" id="A0A978U9M2"/>
<comment type="caution">
    <text evidence="1">The sequence shown here is derived from an EMBL/GenBank/DDBJ whole genome shotgun (WGS) entry which is preliminary data.</text>
</comment>
<dbReference type="EMBL" id="JAEACU010000151">
    <property type="protein sequence ID" value="KAH7511289.1"/>
    <property type="molecule type" value="Genomic_DNA"/>
</dbReference>
<organism evidence="1 2">
    <name type="scientific">Ziziphus jujuba var. spinosa</name>
    <dbReference type="NCBI Taxonomy" id="714518"/>
    <lineage>
        <taxon>Eukaryota</taxon>
        <taxon>Viridiplantae</taxon>
        <taxon>Streptophyta</taxon>
        <taxon>Embryophyta</taxon>
        <taxon>Tracheophyta</taxon>
        <taxon>Spermatophyta</taxon>
        <taxon>Magnoliopsida</taxon>
        <taxon>eudicotyledons</taxon>
        <taxon>Gunneridae</taxon>
        <taxon>Pentapetalae</taxon>
        <taxon>rosids</taxon>
        <taxon>fabids</taxon>
        <taxon>Rosales</taxon>
        <taxon>Rhamnaceae</taxon>
        <taxon>Paliureae</taxon>
        <taxon>Ziziphus</taxon>
    </lineage>
</organism>
<reference evidence="1" key="1">
    <citation type="journal article" date="2021" name="Front. Plant Sci.">
        <title>Chromosome-Scale Genome Assembly for Chinese Sour Jujube and Insights Into Its Genome Evolution and Domestication Signature.</title>
        <authorList>
            <person name="Shen L.-Y."/>
            <person name="Luo H."/>
            <person name="Wang X.-L."/>
            <person name="Wang X.-M."/>
            <person name="Qiu X.-J."/>
            <person name="Liu H."/>
            <person name="Zhou S.-S."/>
            <person name="Jia K.-H."/>
            <person name="Nie S."/>
            <person name="Bao Y.-T."/>
            <person name="Zhang R.-G."/>
            <person name="Yun Q.-Z."/>
            <person name="Chai Y.-H."/>
            <person name="Lu J.-Y."/>
            <person name="Li Y."/>
            <person name="Zhao S.-W."/>
            <person name="Mao J.-F."/>
            <person name="Jia S.-G."/>
            <person name="Mao Y.-M."/>
        </authorList>
    </citation>
    <scope>NUCLEOTIDE SEQUENCE</scope>
    <source>
        <strain evidence="1">AT0</strain>
        <tissue evidence="1">Leaf</tissue>
    </source>
</reference>
<evidence type="ECO:0000313" key="2">
    <source>
        <dbReference type="Proteomes" id="UP000813462"/>
    </source>
</evidence>
<protein>
    <submittedName>
        <fullName evidence="1">Uncharacterized protein</fullName>
    </submittedName>
</protein>
<proteinExistence type="predicted"/>
<accession>A0A978U9M2</accession>
<sequence length="117" mass="13470">MFGLKFERGVLATIERAWSLDWSSSIYPAYQTMPFHEVQAFEFWGDNLVEMGFGGGRVRVSFDSCVAGMLVGNVFEVKNYGFKPKRSGERFVKDYTECISSPQQEARDRRRNLLKNP</sequence>
<gene>
    <name evidence="1" type="ORF">FEM48_ZijujUnG0027200</name>
</gene>
<name>A0A978U9M2_ZIZJJ</name>